<name>A0A498KBX2_MALDO</name>
<dbReference type="Gene3D" id="3.20.20.80">
    <property type="entry name" value="Glycosidases"/>
    <property type="match status" value="1"/>
</dbReference>
<dbReference type="AlphaFoldDB" id="A0A498KBX2"/>
<protein>
    <recommendedName>
        <fullName evidence="7">Beta-glucosidase</fullName>
    </recommendedName>
</protein>
<dbReference type="GO" id="GO:0005975">
    <property type="term" value="P:carbohydrate metabolic process"/>
    <property type="evidence" value="ECO:0007669"/>
    <property type="project" value="InterPro"/>
</dbReference>
<dbReference type="Pfam" id="PF00232">
    <property type="entry name" value="Glyco_hydro_1"/>
    <property type="match status" value="1"/>
</dbReference>
<keyword evidence="6" id="KW-1185">Reference proteome</keyword>
<organism evidence="5 6">
    <name type="scientific">Malus domestica</name>
    <name type="common">Apple</name>
    <name type="synonym">Pyrus malus</name>
    <dbReference type="NCBI Taxonomy" id="3750"/>
    <lineage>
        <taxon>Eukaryota</taxon>
        <taxon>Viridiplantae</taxon>
        <taxon>Streptophyta</taxon>
        <taxon>Embryophyta</taxon>
        <taxon>Tracheophyta</taxon>
        <taxon>Spermatophyta</taxon>
        <taxon>Magnoliopsida</taxon>
        <taxon>eudicotyledons</taxon>
        <taxon>Gunneridae</taxon>
        <taxon>Pentapetalae</taxon>
        <taxon>rosids</taxon>
        <taxon>fabids</taxon>
        <taxon>Rosales</taxon>
        <taxon>Rosaceae</taxon>
        <taxon>Amygdaloideae</taxon>
        <taxon>Maleae</taxon>
        <taxon>Malus</taxon>
    </lineage>
</organism>
<evidence type="ECO:0000256" key="2">
    <source>
        <dbReference type="ARBA" id="ARBA00022801"/>
    </source>
</evidence>
<gene>
    <name evidence="5" type="ORF">DVH24_038148</name>
</gene>
<evidence type="ECO:0000313" key="5">
    <source>
        <dbReference type="EMBL" id="RXI03874.1"/>
    </source>
</evidence>
<accession>A0A498KBX2</accession>
<proteinExistence type="inferred from homology"/>
<dbReference type="InterPro" id="IPR017853">
    <property type="entry name" value="GH"/>
</dbReference>
<evidence type="ECO:0008006" key="7">
    <source>
        <dbReference type="Google" id="ProtNLM"/>
    </source>
</evidence>
<dbReference type="EMBL" id="RDQH01000329">
    <property type="protein sequence ID" value="RXI03874.1"/>
    <property type="molecule type" value="Genomic_DNA"/>
</dbReference>
<keyword evidence="2" id="KW-0378">Hydrolase</keyword>
<dbReference type="Proteomes" id="UP000290289">
    <property type="component" value="Chromosome 3"/>
</dbReference>
<dbReference type="SUPFAM" id="SSF51445">
    <property type="entry name" value="(Trans)glycosidases"/>
    <property type="match status" value="1"/>
</dbReference>
<evidence type="ECO:0000256" key="4">
    <source>
        <dbReference type="RuleBase" id="RU003690"/>
    </source>
</evidence>
<evidence type="ECO:0000313" key="6">
    <source>
        <dbReference type="Proteomes" id="UP000290289"/>
    </source>
</evidence>
<evidence type="ECO:0000256" key="3">
    <source>
        <dbReference type="ARBA" id="ARBA00023295"/>
    </source>
</evidence>
<comment type="caution">
    <text evidence="5">The sequence shown here is derived from an EMBL/GenBank/DDBJ whole genome shotgun (WGS) entry which is preliminary data.</text>
</comment>
<sequence length="230" mass="26482">MFDEPTRFIDIQNHHKENPKMIMLDLGRSFFHGRKTRKKHSQLTMAMQYRSLLLCMALLIGFASTKTNAADTDRPVKCGLLHRESFDFLEPEFLFGAASASYQAKGAWNEHGRGPSIWDNYTHQYPERIVNRSNGDIAIDQYHRYKEDVGIMKNMGMDSYRFSISWSRLLPNGKLSGGVNMEGIKYYNNLIDELLRSGLWTQSQLVTIPGACEHMLDHDYLNSQKSNPIL</sequence>
<comment type="similarity">
    <text evidence="1 4">Belongs to the glycosyl hydrolase 1 family.</text>
</comment>
<keyword evidence="3" id="KW-0326">Glycosidase</keyword>
<reference evidence="5 6" key="1">
    <citation type="submission" date="2018-10" db="EMBL/GenBank/DDBJ databases">
        <title>A high-quality apple genome assembly.</title>
        <authorList>
            <person name="Hu J."/>
        </authorList>
    </citation>
    <scope>NUCLEOTIDE SEQUENCE [LARGE SCALE GENOMIC DNA]</scope>
    <source>
        <strain evidence="6">cv. HFTH1</strain>
        <tissue evidence="5">Young leaf</tissue>
    </source>
</reference>
<dbReference type="STRING" id="3750.A0A498KBX2"/>
<dbReference type="PANTHER" id="PTHR10353">
    <property type="entry name" value="GLYCOSYL HYDROLASE"/>
    <property type="match status" value="1"/>
</dbReference>
<dbReference type="GO" id="GO:0008422">
    <property type="term" value="F:beta-glucosidase activity"/>
    <property type="evidence" value="ECO:0007669"/>
    <property type="project" value="TreeGrafter"/>
</dbReference>
<dbReference type="InterPro" id="IPR001360">
    <property type="entry name" value="Glyco_hydro_1"/>
</dbReference>
<evidence type="ECO:0000256" key="1">
    <source>
        <dbReference type="ARBA" id="ARBA00010838"/>
    </source>
</evidence>
<dbReference type="PANTHER" id="PTHR10353:SF137">
    <property type="entry name" value="MYROSINASE 3-RELATED"/>
    <property type="match status" value="1"/>
</dbReference>